<gene>
    <name evidence="1" type="primary">39</name>
    <name evidence="1" type="ORF">SEA_MOOMOO_39</name>
</gene>
<organism evidence="1 2">
    <name type="scientific">Mycobacterium phage MooMoo</name>
    <dbReference type="NCBI Taxonomy" id="2108127"/>
    <lineage>
        <taxon>Viruses</taxon>
        <taxon>Duplodnaviria</taxon>
        <taxon>Heunggongvirae</taxon>
        <taxon>Uroviricota</taxon>
        <taxon>Caudoviricetes</taxon>
        <taxon>Gracegardnervirinae</taxon>
        <taxon>Moomoovirus</taxon>
        <taxon>Moomoovirus moomoo</taxon>
    </lineage>
</organism>
<evidence type="ECO:0000313" key="2">
    <source>
        <dbReference type="Proteomes" id="UP000241634"/>
    </source>
</evidence>
<proteinExistence type="predicted"/>
<dbReference type="EMBL" id="MH001449">
    <property type="protein sequence ID" value="AVO21644.1"/>
    <property type="molecule type" value="Genomic_DNA"/>
</dbReference>
<dbReference type="KEGG" id="vg:60335224"/>
<name>A0A2P1JR74_9CAUD</name>
<accession>A0A2P1JR74</accession>
<reference evidence="2" key="1">
    <citation type="submission" date="2018-02" db="EMBL/GenBank/DDBJ databases">
        <authorList>
            <person name="Cohen D.B."/>
            <person name="Kent A.D."/>
        </authorList>
    </citation>
    <scope>NUCLEOTIDE SEQUENCE [LARGE SCALE GENOMIC DNA]</scope>
</reference>
<protein>
    <submittedName>
        <fullName evidence="1">Membrane protein</fullName>
    </submittedName>
</protein>
<dbReference type="Proteomes" id="UP000241634">
    <property type="component" value="Segment"/>
</dbReference>
<evidence type="ECO:0000313" key="1">
    <source>
        <dbReference type="EMBL" id="AVO21644.1"/>
    </source>
</evidence>
<dbReference type="RefSeq" id="YP_009963640.1">
    <property type="nucleotide sequence ID" value="NC_051721.1"/>
</dbReference>
<dbReference type="GeneID" id="60335224"/>
<sequence length="68" mass="7674">MVLWALVLFGVLFVVFRAVMWVSAEHRAVVARRRAEALAVVARADRQHAWVLAGDPRGVFGEYRPVDI</sequence>
<keyword evidence="2" id="KW-1185">Reference proteome</keyword>